<dbReference type="OrthoDB" id="1725689at2"/>
<evidence type="ECO:0000313" key="1">
    <source>
        <dbReference type="EMBL" id="CAB3392417.1"/>
    </source>
</evidence>
<dbReference type="Proteomes" id="UP000502196">
    <property type="component" value="Chromosome"/>
</dbReference>
<evidence type="ECO:0000313" key="2">
    <source>
        <dbReference type="Proteomes" id="UP000502196"/>
    </source>
</evidence>
<dbReference type="RefSeq" id="WP_157935417.1">
    <property type="nucleotide sequence ID" value="NZ_CP024955.1"/>
</dbReference>
<sequence length="51" mass="6290">MEQDRIKELEREKESLLDQWMWADRAERVRILIRRMELQDMLEDLQQTTGG</sequence>
<gene>
    <name evidence="1" type="ORF">COOX1_1400</name>
</gene>
<organism evidence="1 2">
    <name type="scientific">Kyrpidia spormannii</name>
    <dbReference type="NCBI Taxonomy" id="2055160"/>
    <lineage>
        <taxon>Bacteria</taxon>
        <taxon>Bacillati</taxon>
        <taxon>Bacillota</taxon>
        <taxon>Bacilli</taxon>
        <taxon>Bacillales</taxon>
        <taxon>Alicyclobacillaceae</taxon>
        <taxon>Kyrpidia</taxon>
    </lineage>
</organism>
<dbReference type="EMBL" id="LR792683">
    <property type="protein sequence ID" value="CAB3392417.1"/>
    <property type="molecule type" value="Genomic_DNA"/>
</dbReference>
<accession>A0A6F9E7Z6</accession>
<reference evidence="1 2" key="1">
    <citation type="submission" date="2020-04" db="EMBL/GenBank/DDBJ databases">
        <authorList>
            <person name="Hogendoorn C."/>
        </authorList>
    </citation>
    <scope>NUCLEOTIDE SEQUENCE [LARGE SCALE GENOMIC DNA]</scope>
    <source>
        <strain evidence="1">COOX1</strain>
    </source>
</reference>
<proteinExistence type="predicted"/>
<name>A0A6F9E7Z6_9BACL</name>
<dbReference type="AlphaFoldDB" id="A0A6F9E7Z6"/>
<protein>
    <submittedName>
        <fullName evidence="1">SMC domain-containing protein</fullName>
    </submittedName>
</protein>